<feature type="transmembrane region" description="Helical" evidence="1">
    <location>
        <begin position="63"/>
        <end position="84"/>
    </location>
</feature>
<proteinExistence type="predicted"/>
<evidence type="ECO:0000313" key="2">
    <source>
        <dbReference type="EMBL" id="MBO2455086.1"/>
    </source>
</evidence>
<evidence type="ECO:0000256" key="1">
    <source>
        <dbReference type="SAM" id="Phobius"/>
    </source>
</evidence>
<keyword evidence="3" id="KW-1185">Reference proteome</keyword>
<dbReference type="InterPro" id="IPR013901">
    <property type="entry name" value="Anthrone_oxy"/>
</dbReference>
<evidence type="ECO:0000313" key="3">
    <source>
        <dbReference type="Proteomes" id="UP000669179"/>
    </source>
</evidence>
<dbReference type="Pfam" id="PF08592">
    <property type="entry name" value="Anthrone_oxy"/>
    <property type="match status" value="1"/>
</dbReference>
<sequence length="180" mass="19320">MNALQTGSPRQTTRLTNAVLVAAILTTGLVTGVEFLYATTIMPGLHDLDDKTFVAAFQAIDKAIMNPFFMGSFFGAVVLTAVAAFQHRGPALRGALPWLIAAAVLYFLGVAITMAVNVPLNDALKAAGDPGHIANIAKVRHDFHESRWVAWNIVRTLLSLASFGILSWVAVAYRARRTAA</sequence>
<keyword evidence="1" id="KW-1133">Transmembrane helix</keyword>
<feature type="transmembrane region" description="Helical" evidence="1">
    <location>
        <begin position="96"/>
        <end position="116"/>
    </location>
</feature>
<feature type="transmembrane region" description="Helical" evidence="1">
    <location>
        <begin position="153"/>
        <end position="173"/>
    </location>
</feature>
<gene>
    <name evidence="2" type="ORF">J4573_48930</name>
</gene>
<keyword evidence="1" id="KW-0472">Membrane</keyword>
<organism evidence="2 3">
    <name type="scientific">Actinomadura barringtoniae</name>
    <dbReference type="NCBI Taxonomy" id="1427535"/>
    <lineage>
        <taxon>Bacteria</taxon>
        <taxon>Bacillati</taxon>
        <taxon>Actinomycetota</taxon>
        <taxon>Actinomycetes</taxon>
        <taxon>Streptosporangiales</taxon>
        <taxon>Thermomonosporaceae</taxon>
        <taxon>Actinomadura</taxon>
    </lineage>
</organism>
<dbReference type="AlphaFoldDB" id="A0A939PUM9"/>
<name>A0A939PUM9_9ACTN</name>
<protein>
    <submittedName>
        <fullName evidence="2">DUF1772 domain-containing protein</fullName>
    </submittedName>
</protein>
<dbReference type="Proteomes" id="UP000669179">
    <property type="component" value="Unassembled WGS sequence"/>
</dbReference>
<dbReference type="RefSeq" id="WP_208263313.1">
    <property type="nucleotide sequence ID" value="NZ_JAGEOJ010000032.1"/>
</dbReference>
<reference evidence="2" key="1">
    <citation type="submission" date="2021-03" db="EMBL/GenBank/DDBJ databases">
        <authorList>
            <person name="Kanchanasin P."/>
            <person name="Saeng-In P."/>
            <person name="Phongsopitanun W."/>
            <person name="Yuki M."/>
            <person name="Kudo T."/>
            <person name="Ohkuma M."/>
            <person name="Tanasupawat S."/>
        </authorList>
    </citation>
    <scope>NUCLEOTIDE SEQUENCE</scope>
    <source>
        <strain evidence="2">GKU 128</strain>
    </source>
</reference>
<accession>A0A939PUM9</accession>
<comment type="caution">
    <text evidence="2">The sequence shown here is derived from an EMBL/GenBank/DDBJ whole genome shotgun (WGS) entry which is preliminary data.</text>
</comment>
<feature type="transmembrane region" description="Helical" evidence="1">
    <location>
        <begin position="20"/>
        <end position="43"/>
    </location>
</feature>
<dbReference type="EMBL" id="JAGEOJ010000032">
    <property type="protein sequence ID" value="MBO2455086.1"/>
    <property type="molecule type" value="Genomic_DNA"/>
</dbReference>
<keyword evidence="1" id="KW-0812">Transmembrane</keyword>